<evidence type="ECO:0000313" key="2">
    <source>
        <dbReference type="Proteomes" id="UP001342418"/>
    </source>
</evidence>
<evidence type="ECO:0000313" key="1">
    <source>
        <dbReference type="EMBL" id="UUP18977.1"/>
    </source>
</evidence>
<name>A0ABY5MNH9_9HYPH</name>
<accession>A0ABY5MNH9</accession>
<protein>
    <submittedName>
        <fullName evidence="1">Uncharacterized protein</fullName>
    </submittedName>
</protein>
<sequence length="79" mass="8536">MATLTRQAVEDILGPVDNTLVAEIAATGATPAELQEAHAWVMSDDALVNDFRPMPKGRVAELVEILYRQEGPAGEEDMV</sequence>
<dbReference type="RefSeq" id="WP_338531163.1">
    <property type="nucleotide sequence ID" value="NZ_CP030941.1"/>
</dbReference>
<dbReference type="Proteomes" id="UP001342418">
    <property type="component" value="Chromosome"/>
</dbReference>
<keyword evidence="2" id="KW-1185">Reference proteome</keyword>
<proteinExistence type="predicted"/>
<reference evidence="1 2" key="1">
    <citation type="submission" date="2018-07" db="EMBL/GenBank/DDBJ databases">
        <title>Genome sequence of Nitratireductor thuwali#1536.</title>
        <authorList>
            <person name="Michoud G."/>
            <person name="Merlino G."/>
            <person name="Sefrji F.O."/>
            <person name="Daffonchio D."/>
        </authorList>
    </citation>
    <scope>NUCLEOTIDE SEQUENCE [LARGE SCALE GENOMIC DNA]</scope>
    <source>
        <strain evidence="2">Nit1536</strain>
    </source>
</reference>
<gene>
    <name evidence="1" type="ORF">NTH_03463</name>
</gene>
<organism evidence="1 2">
    <name type="scientific">Nitratireductor thuwali</name>
    <dbReference type="NCBI Taxonomy" id="2267699"/>
    <lineage>
        <taxon>Bacteria</taxon>
        <taxon>Pseudomonadati</taxon>
        <taxon>Pseudomonadota</taxon>
        <taxon>Alphaproteobacteria</taxon>
        <taxon>Hyphomicrobiales</taxon>
        <taxon>Phyllobacteriaceae</taxon>
        <taxon>Nitratireductor</taxon>
    </lineage>
</organism>
<dbReference type="EMBL" id="CP030941">
    <property type="protein sequence ID" value="UUP18977.1"/>
    <property type="molecule type" value="Genomic_DNA"/>
</dbReference>